<sequence length="348" mass="37444">MSTAAPTTGPGSTAPAAPTSGTDRAHRPHRRSPSLSSRPFLSSYSWSSLLYVAPALAFFAVFVLYPIGVSVWYSFYAYDGLTQGTPVGWGNYTAVFTDSGLRAALLHSVVLLFFYAVLPVCAGLLLAGAMSRIRVYGLTVFRAVLFLPQILSSVVVAVAWRNLLAEDGPANSVLRSVGLGRFTTSWLGDFGTALPSIGTIGAWVEYGLCMVLFLSGIVGIDRSTYEAARLDGAGPVREFFAITLPALRPQISIALILTITFALRNFDLIWNTTRGGPGTSTTVPSLYVYQDAFQNRMLGRASALAIVLTLVILVVVVAVQLALRERDVPRRRFVRPGTRGSQGRKAQS</sequence>
<keyword evidence="5 7" id="KW-1133">Transmembrane helix</keyword>
<reference evidence="10 11" key="1">
    <citation type="submission" date="2024-06" db="EMBL/GenBank/DDBJ databases">
        <title>The Natural Products Discovery Center: Release of the First 8490 Sequenced Strains for Exploring Actinobacteria Biosynthetic Diversity.</title>
        <authorList>
            <person name="Kalkreuter E."/>
            <person name="Kautsar S.A."/>
            <person name="Yang D."/>
            <person name="Bader C.D."/>
            <person name="Teijaro C.N."/>
            <person name="Fluegel L."/>
            <person name="Davis C.M."/>
            <person name="Simpson J.R."/>
            <person name="Lauterbach L."/>
            <person name="Steele A.D."/>
            <person name="Gui C."/>
            <person name="Meng S."/>
            <person name="Li G."/>
            <person name="Viehrig K."/>
            <person name="Ye F."/>
            <person name="Su P."/>
            <person name="Kiefer A.F."/>
            <person name="Nichols A."/>
            <person name="Cepeda A.J."/>
            <person name="Yan W."/>
            <person name="Fan B."/>
            <person name="Jiang Y."/>
            <person name="Adhikari A."/>
            <person name="Zheng C.-J."/>
            <person name="Schuster L."/>
            <person name="Cowan T.M."/>
            <person name="Smanski M.J."/>
            <person name="Chevrette M.G."/>
            <person name="De Carvalho L.P.S."/>
            <person name="Shen B."/>
        </authorList>
    </citation>
    <scope>NUCLEOTIDE SEQUENCE [LARGE SCALE GENOMIC DNA]</scope>
    <source>
        <strain evidence="10 11">NPDC020594</strain>
    </source>
</reference>
<dbReference type="Proteomes" id="UP001551011">
    <property type="component" value="Unassembled WGS sequence"/>
</dbReference>
<dbReference type="Pfam" id="PF00528">
    <property type="entry name" value="BPD_transp_1"/>
    <property type="match status" value="1"/>
</dbReference>
<dbReference type="PROSITE" id="PS50928">
    <property type="entry name" value="ABC_TM1"/>
    <property type="match status" value="1"/>
</dbReference>
<accession>A0ABV3AKX8</accession>
<feature type="transmembrane region" description="Helical" evidence="7">
    <location>
        <begin position="303"/>
        <end position="323"/>
    </location>
</feature>
<dbReference type="Gene3D" id="1.10.3720.10">
    <property type="entry name" value="MetI-like"/>
    <property type="match status" value="1"/>
</dbReference>
<comment type="subcellular location">
    <subcellularLocation>
        <location evidence="1 7">Cell membrane</location>
        <topology evidence="1 7">Multi-pass membrane protein</topology>
    </subcellularLocation>
</comment>
<evidence type="ECO:0000259" key="9">
    <source>
        <dbReference type="PROSITE" id="PS50928"/>
    </source>
</evidence>
<dbReference type="SUPFAM" id="SSF160964">
    <property type="entry name" value="MalF N-terminal region-like"/>
    <property type="match status" value="1"/>
</dbReference>
<feature type="compositionally biased region" description="Low complexity" evidence="8">
    <location>
        <begin position="1"/>
        <end position="22"/>
    </location>
</feature>
<dbReference type="InterPro" id="IPR051393">
    <property type="entry name" value="ABC_transporter_permease"/>
</dbReference>
<evidence type="ECO:0000313" key="10">
    <source>
        <dbReference type="EMBL" id="MEU5712583.1"/>
    </source>
</evidence>
<feature type="transmembrane region" description="Helical" evidence="7">
    <location>
        <begin position="105"/>
        <end position="127"/>
    </location>
</feature>
<dbReference type="CDD" id="cd06261">
    <property type="entry name" value="TM_PBP2"/>
    <property type="match status" value="1"/>
</dbReference>
<name>A0ABV3AKX8_9ACTN</name>
<feature type="transmembrane region" description="Helical" evidence="7">
    <location>
        <begin position="200"/>
        <end position="218"/>
    </location>
</feature>
<feature type="transmembrane region" description="Helical" evidence="7">
    <location>
        <begin position="48"/>
        <end position="73"/>
    </location>
</feature>
<evidence type="ECO:0000256" key="3">
    <source>
        <dbReference type="ARBA" id="ARBA00022475"/>
    </source>
</evidence>
<dbReference type="EMBL" id="JBFAEG010000038">
    <property type="protein sequence ID" value="MEU5712583.1"/>
    <property type="molecule type" value="Genomic_DNA"/>
</dbReference>
<evidence type="ECO:0000256" key="4">
    <source>
        <dbReference type="ARBA" id="ARBA00022692"/>
    </source>
</evidence>
<comment type="caution">
    <text evidence="10">The sequence shown here is derived from an EMBL/GenBank/DDBJ whole genome shotgun (WGS) entry which is preliminary data.</text>
</comment>
<feature type="transmembrane region" description="Helical" evidence="7">
    <location>
        <begin position="239"/>
        <end position="263"/>
    </location>
</feature>
<keyword evidence="2 7" id="KW-0813">Transport</keyword>
<dbReference type="PANTHER" id="PTHR30193:SF41">
    <property type="entry name" value="DIACETYLCHITOBIOSE UPTAKE SYSTEM PERMEASE PROTEIN NGCF"/>
    <property type="match status" value="1"/>
</dbReference>
<evidence type="ECO:0000256" key="2">
    <source>
        <dbReference type="ARBA" id="ARBA00022448"/>
    </source>
</evidence>
<evidence type="ECO:0000256" key="6">
    <source>
        <dbReference type="ARBA" id="ARBA00023136"/>
    </source>
</evidence>
<keyword evidence="11" id="KW-1185">Reference proteome</keyword>
<evidence type="ECO:0000256" key="5">
    <source>
        <dbReference type="ARBA" id="ARBA00022989"/>
    </source>
</evidence>
<evidence type="ECO:0000256" key="7">
    <source>
        <dbReference type="RuleBase" id="RU363032"/>
    </source>
</evidence>
<dbReference type="InterPro" id="IPR000515">
    <property type="entry name" value="MetI-like"/>
</dbReference>
<keyword evidence="4 7" id="KW-0812">Transmembrane</keyword>
<protein>
    <submittedName>
        <fullName evidence="10">Sugar ABC transporter permease</fullName>
    </submittedName>
</protein>
<evidence type="ECO:0000256" key="1">
    <source>
        <dbReference type="ARBA" id="ARBA00004651"/>
    </source>
</evidence>
<evidence type="ECO:0000313" key="11">
    <source>
        <dbReference type="Proteomes" id="UP001551011"/>
    </source>
</evidence>
<gene>
    <name evidence="10" type="ORF">AB0H04_38130</name>
</gene>
<dbReference type="RefSeq" id="WP_030658517.1">
    <property type="nucleotide sequence ID" value="NZ_JBEXDP010000105.1"/>
</dbReference>
<dbReference type="InterPro" id="IPR035906">
    <property type="entry name" value="MetI-like_sf"/>
</dbReference>
<proteinExistence type="inferred from homology"/>
<organism evidence="10 11">
    <name type="scientific">Streptomyces flaveolus</name>
    <dbReference type="NCBI Taxonomy" id="67297"/>
    <lineage>
        <taxon>Bacteria</taxon>
        <taxon>Bacillati</taxon>
        <taxon>Actinomycetota</taxon>
        <taxon>Actinomycetes</taxon>
        <taxon>Kitasatosporales</taxon>
        <taxon>Streptomycetaceae</taxon>
        <taxon>Streptomyces</taxon>
    </lineage>
</organism>
<dbReference type="SUPFAM" id="SSF161098">
    <property type="entry name" value="MetI-like"/>
    <property type="match status" value="1"/>
</dbReference>
<comment type="similarity">
    <text evidence="7">Belongs to the binding-protein-dependent transport system permease family.</text>
</comment>
<keyword evidence="6 7" id="KW-0472">Membrane</keyword>
<feature type="region of interest" description="Disordered" evidence="8">
    <location>
        <begin position="1"/>
        <end position="39"/>
    </location>
</feature>
<dbReference type="PANTHER" id="PTHR30193">
    <property type="entry name" value="ABC TRANSPORTER PERMEASE PROTEIN"/>
    <property type="match status" value="1"/>
</dbReference>
<evidence type="ECO:0000256" key="8">
    <source>
        <dbReference type="SAM" id="MobiDB-lite"/>
    </source>
</evidence>
<feature type="transmembrane region" description="Helical" evidence="7">
    <location>
        <begin position="139"/>
        <end position="160"/>
    </location>
</feature>
<keyword evidence="3" id="KW-1003">Cell membrane</keyword>
<feature type="domain" description="ABC transmembrane type-1" evidence="9">
    <location>
        <begin position="105"/>
        <end position="319"/>
    </location>
</feature>